<dbReference type="AlphaFoldDB" id="A0A0H3GVF3"/>
<evidence type="ECO:0000313" key="2">
    <source>
        <dbReference type="EMBL" id="AEW63173.1"/>
    </source>
</evidence>
<protein>
    <recommendedName>
        <fullName evidence="4">Antirestriction protein</fullName>
    </recommendedName>
</protein>
<dbReference type="RefSeq" id="WP_004151761.1">
    <property type="nucleotide sequence ID" value="NC_016845.1"/>
</dbReference>
<sequence length="132" mass="15147">MTDFTITQVDFDRLLDQNDEEQAVRLFCFEQLLYRWADRLSCEYQGGLWLGMKLSNGGFYAYPATSQNWSISAENYYQGTMDSDTFGITASLYALCELANRTEADEDIETYYALRNYALMHSCTNAIMAAID</sequence>
<dbReference type="STRING" id="1125630.KPHS_44750"/>
<evidence type="ECO:0008006" key="4">
    <source>
        <dbReference type="Google" id="ProtNLM"/>
    </source>
</evidence>
<name>A0A0H3GVF3_KLEPH</name>
<accession>A0A0H3GVF3</accession>
<organism evidence="2 3">
    <name type="scientific">Klebsiella pneumoniae subsp. pneumoniae (strain HS11286)</name>
    <dbReference type="NCBI Taxonomy" id="1125630"/>
    <lineage>
        <taxon>Bacteria</taxon>
        <taxon>Pseudomonadati</taxon>
        <taxon>Pseudomonadota</taxon>
        <taxon>Gammaproteobacteria</taxon>
        <taxon>Enterobacterales</taxon>
        <taxon>Enterobacteriaceae</taxon>
        <taxon>Klebsiella/Raoultella group</taxon>
        <taxon>Klebsiella</taxon>
        <taxon>Klebsiella pneumoniae complex</taxon>
    </lineage>
</organism>
<dbReference type="InterPro" id="IPR042297">
    <property type="entry name" value="Antirestriction_sf"/>
</dbReference>
<reference evidence="2 3" key="1">
    <citation type="journal article" date="2012" name="J. Bacteriol.">
        <title>Complete genome sequence of Klebsiella pneumoniae subsp. pneumoniae HS11286, a multidrug-resistant strain isolated from human sputum.</title>
        <authorList>
            <person name="Liu P."/>
            <person name="Li P."/>
            <person name="Jiang X."/>
            <person name="Bi D."/>
            <person name="Xie Y."/>
            <person name="Tai C."/>
            <person name="Deng Z."/>
            <person name="Rajakumar K."/>
            <person name="Ou H.Y."/>
        </authorList>
    </citation>
    <scope>NUCLEOTIDE SEQUENCE [LARGE SCALE GENOMIC DNA]</scope>
    <source>
        <strain evidence="2 3">HS11286</strain>
    </source>
</reference>
<dbReference type="EMBL" id="CP003200">
    <property type="protein sequence ID" value="AEW63173.1"/>
    <property type="molecule type" value="Genomic_DNA"/>
</dbReference>
<dbReference type="Gene3D" id="3.30.70.3580">
    <property type="entry name" value="Antirestriction protein"/>
    <property type="match status" value="1"/>
</dbReference>
<dbReference type="PATRIC" id="fig|1125630.4.peg.4372"/>
<gene>
    <name evidence="2" type="ordered locus">KPHS_44750</name>
</gene>
<dbReference type="HOGENOM" id="CLU_085306_1_2_6"/>
<proteinExistence type="inferred from homology"/>
<evidence type="ECO:0000313" key="3">
    <source>
        <dbReference type="Proteomes" id="UP000007841"/>
    </source>
</evidence>
<dbReference type="InterPro" id="IPR004914">
    <property type="entry name" value="Antirestrict"/>
</dbReference>
<dbReference type="Pfam" id="PF03230">
    <property type="entry name" value="Antirestrict"/>
    <property type="match status" value="1"/>
</dbReference>
<comment type="similarity">
    <text evidence="1">Belongs to the antirestriction protein family.</text>
</comment>
<dbReference type="RefSeq" id="YP_005228775.1">
    <property type="nucleotide sequence ID" value="NC_016845.1"/>
</dbReference>
<dbReference type="Proteomes" id="UP000007841">
    <property type="component" value="Chromosome"/>
</dbReference>
<evidence type="ECO:0000256" key="1">
    <source>
        <dbReference type="ARBA" id="ARBA00008618"/>
    </source>
</evidence>
<dbReference type="KEGG" id="kpm:KPHS_44750"/>
<dbReference type="GeneID" id="11849528"/>
<keyword evidence="3" id="KW-1185">Reference proteome</keyword>